<accession>E0S4Z4</accession>
<geneLocation type="plasmid" evidence="1 2">
    <name>pCY186</name>
</geneLocation>
<protein>
    <recommendedName>
        <fullName evidence="3">Flagellin</fullName>
    </recommendedName>
</protein>
<dbReference type="AlphaFoldDB" id="E0S4Z4"/>
<name>E0S4Z4_BUTPB</name>
<organism evidence="1 2">
    <name type="scientific">Butyrivibrio proteoclasticus (strain ATCC 51982 / DSM 14932 / B316)</name>
    <name type="common">Clostridium proteoclasticum</name>
    <dbReference type="NCBI Taxonomy" id="515622"/>
    <lineage>
        <taxon>Bacteria</taxon>
        <taxon>Bacillati</taxon>
        <taxon>Bacillota</taxon>
        <taxon>Clostridia</taxon>
        <taxon>Lachnospirales</taxon>
        <taxon>Lachnospiraceae</taxon>
        <taxon>Butyrivibrio</taxon>
    </lineage>
</organism>
<evidence type="ECO:0000313" key="1">
    <source>
        <dbReference type="EMBL" id="ADL36476.1"/>
    </source>
</evidence>
<evidence type="ECO:0008006" key="3">
    <source>
        <dbReference type="Google" id="ProtNLM"/>
    </source>
</evidence>
<proteinExistence type="predicted"/>
<dbReference type="HOGENOM" id="CLU_2491990_0_0_9"/>
<dbReference type="RefSeq" id="WP_013283124.1">
    <property type="nucleotide sequence ID" value="NC_014390.1"/>
</dbReference>
<reference evidence="1 2" key="1">
    <citation type="journal article" date="2010" name="PLoS ONE">
        <title>The glycobiome of the rumen bacterium Butyrivibrio proteoclasticus B316(T) highlights adaptation to a polysaccharide-rich environment.</title>
        <authorList>
            <person name="Kelly W.J."/>
            <person name="Leahy S.C."/>
            <person name="Altermann E."/>
            <person name="Yeoman C.J."/>
            <person name="Dunne J.C."/>
            <person name="Kong Z."/>
            <person name="Pacheco D.M."/>
            <person name="Li D."/>
            <person name="Noel S.J."/>
            <person name="Moon C.D."/>
            <person name="Cookson A.L."/>
            <person name="Attwood G.T."/>
        </authorList>
    </citation>
    <scope>NUCLEOTIDE SEQUENCE [LARGE SCALE GENOMIC DNA]</scope>
    <source>
        <strain evidence="2">ATCC 51982 / DSM 14932 / B316</strain>
        <plasmid evidence="2">Plasmid pCY186</plasmid>
    </source>
</reference>
<sequence length="86" mass="9437">MTTVGIQGISTYQMQVQSLSSRANELSKGNDNNSLSMASALRQQVSSVQSKLFEIQTSNKNAQLNSYNSNAEIKINTIGSNFDAWF</sequence>
<gene>
    <name evidence="1" type="ordered locus">bpr_IV111</name>
</gene>
<dbReference type="eggNOG" id="ENOG5030KX4">
    <property type="taxonomic scope" value="Bacteria"/>
</dbReference>
<keyword evidence="2" id="KW-1185">Reference proteome</keyword>
<evidence type="ECO:0000313" key="2">
    <source>
        <dbReference type="Proteomes" id="UP000001299"/>
    </source>
</evidence>
<dbReference type="EMBL" id="CP001813">
    <property type="protein sequence ID" value="ADL36476.1"/>
    <property type="molecule type" value="Genomic_DNA"/>
</dbReference>
<keyword evidence="1" id="KW-0614">Plasmid</keyword>
<dbReference type="KEGG" id="bpb:bpr_IV111"/>
<dbReference type="Proteomes" id="UP000001299">
    <property type="component" value="Plasmid pCY186"/>
</dbReference>